<protein>
    <submittedName>
        <fullName evidence="2">Uncharacterized protein</fullName>
    </submittedName>
</protein>
<dbReference type="EMBL" id="CP032416">
    <property type="protein sequence ID" value="AYD40581.1"/>
    <property type="molecule type" value="Genomic_DNA"/>
</dbReference>
<dbReference type="KEGG" id="cfer:D4Z93_08585"/>
<keyword evidence="1" id="KW-0175">Coiled coil</keyword>
<feature type="coiled-coil region" evidence="1">
    <location>
        <begin position="14"/>
        <end position="55"/>
    </location>
</feature>
<keyword evidence="3" id="KW-1185">Reference proteome</keyword>
<reference evidence="2 3" key="1">
    <citation type="journal article" date="2019" name="Int. J. Syst. Evol. Microbiol.">
        <title>Clostridium fermenticellae sp. nov., isolated from the mud in a fermentation cellar for the production of the Chinese liquor, baijiu.</title>
        <authorList>
            <person name="Xu P.X."/>
            <person name="Chai L.J."/>
            <person name="Qiu T."/>
            <person name="Zhang X.J."/>
            <person name="Lu Z.M."/>
            <person name="Xiao C."/>
            <person name="Wang S.T."/>
            <person name="Shen C.H."/>
            <person name="Shi J.S."/>
            <person name="Xu Z.H."/>
        </authorList>
    </citation>
    <scope>NUCLEOTIDE SEQUENCE [LARGE SCALE GENOMIC DNA]</scope>
    <source>
        <strain evidence="2 3">JN500901</strain>
    </source>
</reference>
<gene>
    <name evidence="2" type="ORF">D4Z93_08585</name>
</gene>
<dbReference type="Proteomes" id="UP000266301">
    <property type="component" value="Chromosome"/>
</dbReference>
<dbReference type="AlphaFoldDB" id="A0A386H4B2"/>
<evidence type="ECO:0000313" key="2">
    <source>
        <dbReference type="EMBL" id="AYD40581.1"/>
    </source>
</evidence>
<accession>A0A386H4B2</accession>
<dbReference type="RefSeq" id="WP_119972547.1">
    <property type="nucleotide sequence ID" value="NZ_CP032416.1"/>
</dbReference>
<evidence type="ECO:0000256" key="1">
    <source>
        <dbReference type="SAM" id="Coils"/>
    </source>
</evidence>
<proteinExistence type="predicted"/>
<evidence type="ECO:0000313" key="3">
    <source>
        <dbReference type="Proteomes" id="UP000266301"/>
    </source>
</evidence>
<sequence>MKLDLESNDVRIIRNLVTSRINELREKLADVDDKEDELKEVIRTYKRVIKKIDEQINID</sequence>
<organism evidence="2 3">
    <name type="scientific">Clostridium fermenticellae</name>
    <dbReference type="NCBI Taxonomy" id="2068654"/>
    <lineage>
        <taxon>Bacteria</taxon>
        <taxon>Bacillati</taxon>
        <taxon>Bacillota</taxon>
        <taxon>Clostridia</taxon>
        <taxon>Eubacteriales</taxon>
        <taxon>Clostridiaceae</taxon>
        <taxon>Clostridium</taxon>
    </lineage>
</organism>
<name>A0A386H4B2_9CLOT</name>